<sequence>MAATVRNIDWSPLQATCSMLRSNYIHHTIVGEVALMHCEATTAFNPEFSIEICLADADVSKAVGILKSSRLFEDVPDHVITQSCHEGTAAYTRLQTVWDVSQPRNIILLPPSAFFNIWGLHGVANPRHQGTRLLGLSEEDMARIPLANPHELFVALVNRRVSRHDQLAALAAKRLFDTGQLNEQWLIEIQRTWVRRNYNLAMALIGKTVTTDEPIQVESNDGSSHEHATADNNNGRKRRMVILKMRTKCVKGEEDGSLSE</sequence>
<organism evidence="3">
    <name type="scientific">Metarhizium acridum (strain CQMa 102)</name>
    <dbReference type="NCBI Taxonomy" id="655827"/>
    <lineage>
        <taxon>Eukaryota</taxon>
        <taxon>Fungi</taxon>
        <taxon>Dikarya</taxon>
        <taxon>Ascomycota</taxon>
        <taxon>Pezizomycotina</taxon>
        <taxon>Sordariomycetes</taxon>
        <taxon>Hypocreomycetidae</taxon>
        <taxon>Hypocreales</taxon>
        <taxon>Clavicipitaceae</taxon>
        <taxon>Metarhizium</taxon>
    </lineage>
</organism>
<feature type="region of interest" description="Disordered" evidence="1">
    <location>
        <begin position="215"/>
        <end position="237"/>
    </location>
</feature>
<evidence type="ECO:0000313" key="3">
    <source>
        <dbReference type="Proteomes" id="UP000002499"/>
    </source>
</evidence>
<dbReference type="InParanoid" id="E9E9R1"/>
<keyword evidence="3" id="KW-1185">Reference proteome</keyword>
<reference evidence="2 3" key="1">
    <citation type="journal article" date="2011" name="PLoS Genet.">
        <title>Genome sequencing and comparative transcriptomics of the model entomopathogenic fungi Metarhizium anisopliae and M. acridum.</title>
        <authorList>
            <person name="Gao Q."/>
            <person name="Jin K."/>
            <person name="Ying S.H."/>
            <person name="Zhang Y."/>
            <person name="Xiao G."/>
            <person name="Shang Y."/>
            <person name="Duan Z."/>
            <person name="Hu X."/>
            <person name="Xie X.Q."/>
            <person name="Zhou G."/>
            <person name="Peng G."/>
            <person name="Luo Z."/>
            <person name="Huang W."/>
            <person name="Wang B."/>
            <person name="Fang W."/>
            <person name="Wang S."/>
            <person name="Zhong Y."/>
            <person name="Ma L.J."/>
            <person name="St Leger R.J."/>
            <person name="Zhao G.P."/>
            <person name="Pei Y."/>
            <person name="Feng M.G."/>
            <person name="Xia Y."/>
            <person name="Wang C."/>
        </authorList>
    </citation>
    <scope>NUCLEOTIDE SEQUENCE [LARGE SCALE GENOMIC DNA]</scope>
    <source>
        <strain evidence="2 3">CQMa 102</strain>
    </source>
</reference>
<evidence type="ECO:0000313" key="2">
    <source>
        <dbReference type="EMBL" id="EFY87374.1"/>
    </source>
</evidence>
<accession>E9E9R1</accession>
<dbReference type="EMBL" id="GL698528">
    <property type="protein sequence ID" value="EFY87374.1"/>
    <property type="molecule type" value="Genomic_DNA"/>
</dbReference>
<dbReference type="GeneID" id="19250920"/>
<dbReference type="HOGENOM" id="CLU_1069916_0_0_1"/>
<dbReference type="OrthoDB" id="4937278at2759"/>
<evidence type="ECO:0000256" key="1">
    <source>
        <dbReference type="SAM" id="MobiDB-lite"/>
    </source>
</evidence>
<dbReference type="eggNOG" id="ENOG502RQYS">
    <property type="taxonomic scope" value="Eukaryota"/>
</dbReference>
<dbReference type="AlphaFoldDB" id="E9E9R1"/>
<dbReference type="KEGG" id="maw:19250920"/>
<gene>
    <name evidence="2" type="ORF">MAC_06609</name>
</gene>
<dbReference type="Proteomes" id="UP000002499">
    <property type="component" value="Unassembled WGS sequence"/>
</dbReference>
<protein>
    <submittedName>
        <fullName evidence="2">Uncharacterized protein</fullName>
    </submittedName>
</protein>
<name>E9E9R1_METAQ</name>
<proteinExistence type="predicted"/>